<dbReference type="InterPro" id="IPR001910">
    <property type="entry name" value="Inosine/uridine_hydrolase_dom"/>
</dbReference>
<dbReference type="InterPro" id="IPR036452">
    <property type="entry name" value="Ribo_hydro-like"/>
</dbReference>
<dbReference type="GO" id="GO:0008477">
    <property type="term" value="F:purine nucleosidase activity"/>
    <property type="evidence" value="ECO:0007669"/>
    <property type="project" value="TreeGrafter"/>
</dbReference>
<dbReference type="OrthoDB" id="9797882at2"/>
<dbReference type="AlphaFoldDB" id="A0A162JKU2"/>
<accession>A0A162JKU2</accession>
<dbReference type="InterPro" id="IPR023186">
    <property type="entry name" value="IUNH"/>
</dbReference>
<protein>
    <recommendedName>
        <fullName evidence="3">Inosine/uridine-preferring nucleoside hydrolase domain-containing protein</fullName>
    </recommendedName>
</protein>
<dbReference type="EMBL" id="LPZR01000228">
    <property type="protein sequence ID" value="KYO49398.1"/>
    <property type="molecule type" value="Genomic_DNA"/>
</dbReference>
<feature type="domain" description="Inosine/uridine-preferring nucleoside hydrolase" evidence="3">
    <location>
        <begin position="10"/>
        <end position="317"/>
    </location>
</feature>
<dbReference type="PANTHER" id="PTHR12304:SF4">
    <property type="entry name" value="URIDINE NUCLEOSIDASE"/>
    <property type="match status" value="1"/>
</dbReference>
<dbReference type="RefSeq" id="WP_062770367.1">
    <property type="nucleotide sequence ID" value="NZ_CP121045.1"/>
</dbReference>
<dbReference type="PANTHER" id="PTHR12304">
    <property type="entry name" value="INOSINE-URIDINE PREFERRING NUCLEOSIDE HYDROLASE"/>
    <property type="match status" value="1"/>
</dbReference>
<evidence type="ECO:0000256" key="2">
    <source>
        <dbReference type="ARBA" id="ARBA00023295"/>
    </source>
</evidence>
<evidence type="ECO:0000313" key="5">
    <source>
        <dbReference type="Proteomes" id="UP000075787"/>
    </source>
</evidence>
<reference evidence="4 5" key="1">
    <citation type="submission" date="2015-12" db="EMBL/GenBank/DDBJ databases">
        <title>Genome sequence of Tistrella mobilis MCCC 1A02139.</title>
        <authorList>
            <person name="Lu L."/>
            <person name="Lai Q."/>
            <person name="Shao Z."/>
            <person name="Qian P."/>
        </authorList>
    </citation>
    <scope>NUCLEOTIDE SEQUENCE [LARGE SCALE GENOMIC DNA]</scope>
    <source>
        <strain evidence="4 5">MCCC 1A02139</strain>
    </source>
</reference>
<name>A0A162JKU2_9PROT</name>
<dbReference type="Pfam" id="PF01156">
    <property type="entry name" value="IU_nuc_hydro"/>
    <property type="match status" value="1"/>
</dbReference>
<dbReference type="SUPFAM" id="SSF53590">
    <property type="entry name" value="Nucleoside hydrolase"/>
    <property type="match status" value="1"/>
</dbReference>
<gene>
    <name evidence="4" type="ORF">AUP44_17800</name>
</gene>
<evidence type="ECO:0000259" key="3">
    <source>
        <dbReference type="Pfam" id="PF01156"/>
    </source>
</evidence>
<organism evidence="4 5">
    <name type="scientific">Tistrella mobilis</name>
    <dbReference type="NCBI Taxonomy" id="171437"/>
    <lineage>
        <taxon>Bacteria</taxon>
        <taxon>Pseudomonadati</taxon>
        <taxon>Pseudomonadota</taxon>
        <taxon>Alphaproteobacteria</taxon>
        <taxon>Geminicoccales</taxon>
        <taxon>Geminicoccaceae</taxon>
        <taxon>Tistrella</taxon>
    </lineage>
</organism>
<dbReference type="Proteomes" id="UP000075787">
    <property type="component" value="Unassembled WGS sequence"/>
</dbReference>
<dbReference type="Gene3D" id="3.90.245.10">
    <property type="entry name" value="Ribonucleoside hydrolase-like"/>
    <property type="match status" value="1"/>
</dbReference>
<keyword evidence="1" id="KW-0378">Hydrolase</keyword>
<keyword evidence="2" id="KW-0326">Glycosidase</keyword>
<dbReference type="GO" id="GO:0006152">
    <property type="term" value="P:purine nucleoside catabolic process"/>
    <property type="evidence" value="ECO:0007669"/>
    <property type="project" value="TreeGrafter"/>
</dbReference>
<sequence>MTAVAVPPTIIDCDPGVDDAHALFAAIGARHLSGLEAVTVVAGNVALRHTRRNALRIREAAGLDAAALPVYAGCPGPMIGALTDAADVHGADGLDGAGLPEPQGEAEPVHAVTFLIDRLRRAAAEGRRVRLVTLGPLTNLATALIMAPDIADGLLEVRAMIGSAGRGNITPAAEFNAYVDPEALERVAATLDAAGADGGVPFYVYGLTLTHTVTADRTEIARYAALDSRAGRAVAGMLGAYLDRHRVAPLPGMGGAPADEAPLHDPCVIADLLAPGAVRAVPGRLRVVLHGPARGQTLASFDAGDEVGAGSRVIWMVEGDAGRLRAALFSAVTGLGNG</sequence>
<evidence type="ECO:0000256" key="1">
    <source>
        <dbReference type="ARBA" id="ARBA00022801"/>
    </source>
</evidence>
<dbReference type="GO" id="GO:0005829">
    <property type="term" value="C:cytosol"/>
    <property type="evidence" value="ECO:0007669"/>
    <property type="project" value="TreeGrafter"/>
</dbReference>
<comment type="caution">
    <text evidence="4">The sequence shown here is derived from an EMBL/GenBank/DDBJ whole genome shotgun (WGS) entry which is preliminary data.</text>
</comment>
<dbReference type="GeneID" id="97240433"/>
<evidence type="ECO:0000313" key="4">
    <source>
        <dbReference type="EMBL" id="KYO49398.1"/>
    </source>
</evidence>
<proteinExistence type="predicted"/>